<feature type="compositionally biased region" description="Acidic residues" evidence="1">
    <location>
        <begin position="733"/>
        <end position="749"/>
    </location>
</feature>
<comment type="caution">
    <text evidence="2">The sequence shown here is derived from an EMBL/GenBank/DDBJ whole genome shotgun (WGS) entry which is preliminary data.</text>
</comment>
<feature type="region of interest" description="Disordered" evidence="1">
    <location>
        <begin position="732"/>
        <end position="757"/>
    </location>
</feature>
<sequence>MASVKNTSTSTGPSAPGEGQHLPQSTPPYFHSRDAPWFLDFVVDRELLGPTVFMRGPAIPEVAGATDVYPLDTITGYRKQSGGLLKLQTNILYDHCRLPFRGVKGVIVSVKTFAGYGSNMLLGHHFKGLYDVKSRPLPPPMDYLDLALKVPKEHPILPRDYVFRLLTAHEGSFSSPRETPMMKVGHGSVILGTEGQGMGLAGGSQTPVAPAAHWSASGLTSPDAGFHRVATPKILTFVYQGKPSKKSKLKLAAEEGDRQKKSRRRKSGEGASGGERVVAKQYDEAPTFWLEYERNDNGDIVEKETPIQLLIDPGSQNDAHWRMAQVPTTLADKDKVAAIGNALRQWMSLVTAADEVFRKGMEFYGKWVEGKLLGSDGKTSLSKPGKYMPHKSLGLQAIPVMGTKGAAGETKMGWLVRVPPPPTKKKKQMDDKFFVVVKEPDMFCWQCLADMTNAEKLSILEDILALRGVFVQSAGEHMRRRHKPDIKDMVATRKVDRVMLRMFHYILFLELEEDVGVWRNGSQFFRNQEELLVEFAPRGLMKQERVELRKHFQGAVEYVNTCKRCLPYEKESLEETKKIYDNDRVGQTVFFLGKAHASVVWELLRRGRNVVAVEDEAKMIDCLHEFVKTRVRDPRCHCSFVQNIGERNWDPKRDMYWKLPENKRIEVWEFLFQRGPPAQTNLEYHRRRNLVFGVLNGYHGAPRESVSNFLKRLEHVFFVMGEPLTLENYGAQSDEEDPFDAEDMEELGDSETFGSESMPLSRVVAQGEDEGEGGRRRYTVSPCGLTRVFEHETVDDQSSDDGEEDKDYDYEPDDKLPRDHDTWKNDRLFFYGKHHRFTMKDVWGHNVVWHPRIFQPTVKTGKWVMATKEPDGTWRGLSRLGEGPFKRKAREALGGI</sequence>
<feature type="compositionally biased region" description="Polar residues" evidence="1">
    <location>
        <begin position="1"/>
        <end position="13"/>
    </location>
</feature>
<feature type="region of interest" description="Disordered" evidence="1">
    <location>
        <begin position="1"/>
        <end position="26"/>
    </location>
</feature>
<accession>A0A388L6N8</accession>
<keyword evidence="3" id="KW-1185">Reference proteome</keyword>
<gene>
    <name evidence="2" type="ORF">CBR_g25896</name>
</gene>
<dbReference type="AlphaFoldDB" id="A0A388L6N8"/>
<feature type="region of interest" description="Disordered" evidence="1">
    <location>
        <begin position="789"/>
        <end position="816"/>
    </location>
</feature>
<proteinExistence type="predicted"/>
<organism evidence="2 3">
    <name type="scientific">Chara braunii</name>
    <name type="common">Braun's stonewort</name>
    <dbReference type="NCBI Taxonomy" id="69332"/>
    <lineage>
        <taxon>Eukaryota</taxon>
        <taxon>Viridiplantae</taxon>
        <taxon>Streptophyta</taxon>
        <taxon>Charophyceae</taxon>
        <taxon>Charales</taxon>
        <taxon>Characeae</taxon>
        <taxon>Chara</taxon>
    </lineage>
</organism>
<evidence type="ECO:0000313" key="3">
    <source>
        <dbReference type="Proteomes" id="UP000265515"/>
    </source>
</evidence>
<feature type="region of interest" description="Disordered" evidence="1">
    <location>
        <begin position="248"/>
        <end position="277"/>
    </location>
</feature>
<evidence type="ECO:0000256" key="1">
    <source>
        <dbReference type="SAM" id="MobiDB-lite"/>
    </source>
</evidence>
<name>A0A388L6N8_CHABU</name>
<dbReference type="EMBL" id="BFEA01000283">
    <property type="protein sequence ID" value="GBG77965.1"/>
    <property type="molecule type" value="Genomic_DNA"/>
</dbReference>
<feature type="compositionally biased region" description="Acidic residues" evidence="1">
    <location>
        <begin position="795"/>
        <end position="812"/>
    </location>
</feature>
<protein>
    <submittedName>
        <fullName evidence="2">Uncharacterized protein</fullName>
    </submittedName>
</protein>
<dbReference type="Gramene" id="GBG77965">
    <property type="protein sequence ID" value="GBG77965"/>
    <property type="gene ID" value="CBR_g25896"/>
</dbReference>
<evidence type="ECO:0000313" key="2">
    <source>
        <dbReference type="EMBL" id="GBG77965.1"/>
    </source>
</evidence>
<reference evidence="2 3" key="1">
    <citation type="journal article" date="2018" name="Cell">
        <title>The Chara Genome: Secondary Complexity and Implications for Plant Terrestrialization.</title>
        <authorList>
            <person name="Nishiyama T."/>
            <person name="Sakayama H."/>
            <person name="Vries J.D."/>
            <person name="Buschmann H."/>
            <person name="Saint-Marcoux D."/>
            <person name="Ullrich K.K."/>
            <person name="Haas F.B."/>
            <person name="Vanderstraeten L."/>
            <person name="Becker D."/>
            <person name="Lang D."/>
            <person name="Vosolsobe S."/>
            <person name="Rombauts S."/>
            <person name="Wilhelmsson P.K.I."/>
            <person name="Janitza P."/>
            <person name="Kern R."/>
            <person name="Heyl A."/>
            <person name="Rumpler F."/>
            <person name="Villalobos L.I.A.C."/>
            <person name="Clay J.M."/>
            <person name="Skokan R."/>
            <person name="Toyoda A."/>
            <person name="Suzuki Y."/>
            <person name="Kagoshima H."/>
            <person name="Schijlen E."/>
            <person name="Tajeshwar N."/>
            <person name="Catarino B."/>
            <person name="Hetherington A.J."/>
            <person name="Saltykova A."/>
            <person name="Bonnot C."/>
            <person name="Breuninger H."/>
            <person name="Symeonidi A."/>
            <person name="Radhakrishnan G.V."/>
            <person name="Van Nieuwerburgh F."/>
            <person name="Deforce D."/>
            <person name="Chang C."/>
            <person name="Karol K.G."/>
            <person name="Hedrich R."/>
            <person name="Ulvskov P."/>
            <person name="Glockner G."/>
            <person name="Delwiche C.F."/>
            <person name="Petrasek J."/>
            <person name="Van de Peer Y."/>
            <person name="Friml J."/>
            <person name="Beilby M."/>
            <person name="Dolan L."/>
            <person name="Kohara Y."/>
            <person name="Sugano S."/>
            <person name="Fujiyama A."/>
            <person name="Delaux P.-M."/>
            <person name="Quint M."/>
            <person name="TheiBen G."/>
            <person name="Hagemann M."/>
            <person name="Harholt J."/>
            <person name="Dunand C."/>
            <person name="Zachgo S."/>
            <person name="Langdale J."/>
            <person name="Maumus F."/>
            <person name="Straeten D.V.D."/>
            <person name="Gould S.B."/>
            <person name="Rensing S.A."/>
        </authorList>
    </citation>
    <scope>NUCLEOTIDE SEQUENCE [LARGE SCALE GENOMIC DNA]</scope>
    <source>
        <strain evidence="2 3">S276</strain>
    </source>
</reference>
<dbReference type="Proteomes" id="UP000265515">
    <property type="component" value="Unassembled WGS sequence"/>
</dbReference>